<protein>
    <recommendedName>
        <fullName evidence="1">Heterokaryon incompatibility domain-containing protein</fullName>
    </recommendedName>
</protein>
<feature type="domain" description="Heterokaryon incompatibility" evidence="1">
    <location>
        <begin position="95"/>
        <end position="244"/>
    </location>
</feature>
<sequence length="539" mass="61313">MPTRIVQDPNSVWVALSQMLDTTLTIFRRVCSRQVRIDREHKCILRNVIRPGTKLAGRLCPKSCRMFSPYYKKKLYANEVNQDFHSSGKEEQVRYAALSYCWGGKQVVQTTSQTIVRHRTRINFQDLPQTIKDAVIVTENLGLDHLWVDALCIIQDDEGDQACEVDLMGHVYENAEVTIAASRAEGVQEGFLQDLTPWGCNKRDWVFKMHYRDLTDQISPIIIAPKLFQRPVDYLSKRAWTFQERLLSRRILDYSSTCVHWTCQSHNDCDRRGGKCTVYEFKKDTKISRGMLYCNESVTTRTWHTLVDEFSKRSLTLPEDRLPAIGGIAERFGLQSEDRYLAGIWQSHLPLGLLWIVDRYVRGSPQPQASAYVAPSWSWASTNRAIDGSVFVYPGISQVEIVRINVKAPEKGATYGKVIYGSLTLRGFVTPVDWKLPSETERYSDGKISGIPSISIHRDGAEASLLAGGITTIRVYLLVIVARGDVDLKVTGLILRQLPDQTYSRMGVFNVPYCPAHQETYRYLARSLLNSSLEEVTIV</sequence>
<dbReference type="EMBL" id="MIKF01000347">
    <property type="protein sequence ID" value="RTE71844.1"/>
    <property type="molecule type" value="Genomic_DNA"/>
</dbReference>
<reference evidence="2 3" key="1">
    <citation type="submission" date="2017-06" db="EMBL/GenBank/DDBJ databases">
        <title>Comparative genomic analysis of Ambrosia Fusariam Clade fungi.</title>
        <authorList>
            <person name="Stajich J.E."/>
            <person name="Carrillo J."/>
            <person name="Kijimoto T."/>
            <person name="Eskalen A."/>
            <person name="O'Donnell K."/>
            <person name="Kasson M."/>
        </authorList>
    </citation>
    <scope>NUCLEOTIDE SEQUENCE [LARGE SCALE GENOMIC DNA]</scope>
    <source>
        <strain evidence="2 3">UCR1854</strain>
    </source>
</reference>
<name>A0A430L7X2_9HYPO</name>
<dbReference type="PANTHER" id="PTHR33112:SF16">
    <property type="entry name" value="HETEROKARYON INCOMPATIBILITY DOMAIN-CONTAINING PROTEIN"/>
    <property type="match status" value="1"/>
</dbReference>
<evidence type="ECO:0000313" key="3">
    <source>
        <dbReference type="Proteomes" id="UP000287124"/>
    </source>
</evidence>
<proteinExistence type="predicted"/>
<accession>A0A430L7X2</accession>
<dbReference type="PANTHER" id="PTHR33112">
    <property type="entry name" value="DOMAIN PROTEIN, PUTATIVE-RELATED"/>
    <property type="match status" value="1"/>
</dbReference>
<comment type="caution">
    <text evidence="2">The sequence shown here is derived from an EMBL/GenBank/DDBJ whole genome shotgun (WGS) entry which is preliminary data.</text>
</comment>
<dbReference type="Pfam" id="PF06985">
    <property type="entry name" value="HET"/>
    <property type="match status" value="1"/>
</dbReference>
<gene>
    <name evidence="2" type="ORF">BHE90_013748</name>
</gene>
<dbReference type="InterPro" id="IPR010730">
    <property type="entry name" value="HET"/>
</dbReference>
<organism evidence="2 3">
    <name type="scientific">Fusarium euwallaceae</name>
    <dbReference type="NCBI Taxonomy" id="1147111"/>
    <lineage>
        <taxon>Eukaryota</taxon>
        <taxon>Fungi</taxon>
        <taxon>Dikarya</taxon>
        <taxon>Ascomycota</taxon>
        <taxon>Pezizomycotina</taxon>
        <taxon>Sordariomycetes</taxon>
        <taxon>Hypocreomycetidae</taxon>
        <taxon>Hypocreales</taxon>
        <taxon>Nectriaceae</taxon>
        <taxon>Fusarium</taxon>
        <taxon>Fusarium solani species complex</taxon>
    </lineage>
</organism>
<evidence type="ECO:0000313" key="2">
    <source>
        <dbReference type="EMBL" id="RTE71844.1"/>
    </source>
</evidence>
<dbReference type="Proteomes" id="UP000287124">
    <property type="component" value="Unassembled WGS sequence"/>
</dbReference>
<keyword evidence="3" id="KW-1185">Reference proteome</keyword>
<dbReference type="AlphaFoldDB" id="A0A430L7X2"/>
<evidence type="ECO:0000259" key="1">
    <source>
        <dbReference type="Pfam" id="PF06985"/>
    </source>
</evidence>